<proteinExistence type="predicted"/>
<accession>A0A8J7KG30</accession>
<dbReference type="AlphaFoldDB" id="A0A8J7KG30"/>
<dbReference type="Proteomes" id="UP000622552">
    <property type="component" value="Unassembled WGS sequence"/>
</dbReference>
<evidence type="ECO:0000313" key="1">
    <source>
        <dbReference type="EMBL" id="MBG6134494.1"/>
    </source>
</evidence>
<comment type="caution">
    <text evidence="1">The sequence shown here is derived from an EMBL/GenBank/DDBJ whole genome shotgun (WGS) entry which is preliminary data.</text>
</comment>
<organism evidence="1 2">
    <name type="scientific">Longispora fulva</name>
    <dbReference type="NCBI Taxonomy" id="619741"/>
    <lineage>
        <taxon>Bacteria</taxon>
        <taxon>Bacillati</taxon>
        <taxon>Actinomycetota</taxon>
        <taxon>Actinomycetes</taxon>
        <taxon>Micromonosporales</taxon>
        <taxon>Micromonosporaceae</taxon>
        <taxon>Longispora</taxon>
    </lineage>
</organism>
<reference evidence="1" key="1">
    <citation type="submission" date="2020-11" db="EMBL/GenBank/DDBJ databases">
        <title>Sequencing the genomes of 1000 actinobacteria strains.</title>
        <authorList>
            <person name="Klenk H.-P."/>
        </authorList>
    </citation>
    <scope>NUCLEOTIDE SEQUENCE</scope>
    <source>
        <strain evidence="1">DSM 45356</strain>
    </source>
</reference>
<dbReference type="EMBL" id="JADOUF010000001">
    <property type="protein sequence ID" value="MBG6134494.1"/>
    <property type="molecule type" value="Genomic_DNA"/>
</dbReference>
<gene>
    <name evidence="1" type="ORF">IW245_000688</name>
</gene>
<keyword evidence="2" id="KW-1185">Reference proteome</keyword>
<dbReference type="InterPro" id="IPR038691">
    <property type="entry name" value="ComJ_sf"/>
</dbReference>
<protein>
    <submittedName>
        <fullName evidence="1">Uncharacterized protein</fullName>
    </submittedName>
</protein>
<evidence type="ECO:0000313" key="2">
    <source>
        <dbReference type="Proteomes" id="UP000622552"/>
    </source>
</evidence>
<sequence>MFADYHQLHVFDDGSLTDLGDAWTDQAVLDGLAVAGDALAVGTEVNVSVTVTVEVLPGRPSADETVFDHVVEGSVEVRSGRLVVMGCTDFEPDAARFTVPGGWMRVRVARANLAEARRLDIDSDEDPATMERVQLQVWPEAPSDLAVLKRWQH</sequence>
<dbReference type="RefSeq" id="WP_233473170.1">
    <property type="nucleotide sequence ID" value="NZ_BONS01000027.1"/>
</dbReference>
<name>A0A8J7KG30_9ACTN</name>
<dbReference type="Gene3D" id="2.60.34.30">
    <property type="entry name" value="Competence, DNA-entry nuclease inhibitor, ComJ"/>
    <property type="match status" value="1"/>
</dbReference>